<evidence type="ECO:0000313" key="6">
    <source>
        <dbReference type="Proteomes" id="UP000023067"/>
    </source>
</evidence>
<evidence type="ECO:0000313" key="5">
    <source>
        <dbReference type="EMBL" id="EWS82240.1"/>
    </source>
</evidence>
<keyword evidence="6" id="KW-1185">Reference proteome</keyword>
<dbReference type="Gene3D" id="3.40.50.300">
    <property type="entry name" value="P-loop containing nucleotide triphosphate hydrolases"/>
    <property type="match status" value="1"/>
</dbReference>
<dbReference type="PANTHER" id="PTHR34383">
    <property type="entry name" value="POLYPHOSPHATE:AMP PHOSPHOTRANSFERASE-RELATED"/>
    <property type="match status" value="1"/>
</dbReference>
<dbReference type="InterPro" id="IPR027417">
    <property type="entry name" value="P-loop_NTPase"/>
</dbReference>
<feature type="region of interest" description="Disordered" evidence="3">
    <location>
        <begin position="1"/>
        <end position="44"/>
    </location>
</feature>
<name>Z9JV29_9MICO</name>
<dbReference type="PIRSF" id="PIRSF028756">
    <property type="entry name" value="PPK2_prd"/>
    <property type="match status" value="1"/>
</dbReference>
<evidence type="ECO:0000259" key="4">
    <source>
        <dbReference type="Pfam" id="PF03976"/>
    </source>
</evidence>
<dbReference type="SUPFAM" id="SSF52540">
    <property type="entry name" value="P-loop containing nucleoside triphosphate hydrolases"/>
    <property type="match status" value="1"/>
</dbReference>
<feature type="domain" description="Polyphosphate kinase-2-related" evidence="4">
    <location>
        <begin position="41"/>
        <end position="267"/>
    </location>
</feature>
<dbReference type="EMBL" id="JDYK01000003">
    <property type="protein sequence ID" value="EWS82240.1"/>
    <property type="molecule type" value="Genomic_DNA"/>
</dbReference>
<keyword evidence="1" id="KW-0808">Transferase</keyword>
<evidence type="ECO:0000256" key="3">
    <source>
        <dbReference type="SAM" id="MobiDB-lite"/>
    </source>
</evidence>
<reference evidence="5 6" key="1">
    <citation type="submission" date="2014-02" db="EMBL/GenBank/DDBJ databases">
        <title>Genome sequence of Brachybacterium phenoliresistens strain W13A50.</title>
        <authorList>
            <person name="Wang X."/>
        </authorList>
    </citation>
    <scope>NUCLEOTIDE SEQUENCE [LARGE SCALE GENOMIC DNA]</scope>
    <source>
        <strain evidence="5 6">W13A50</strain>
    </source>
</reference>
<evidence type="ECO:0000256" key="2">
    <source>
        <dbReference type="ARBA" id="ARBA00022777"/>
    </source>
</evidence>
<dbReference type="Pfam" id="PF03976">
    <property type="entry name" value="PPK2"/>
    <property type="match status" value="1"/>
</dbReference>
<dbReference type="STRING" id="396014.BF93_11480"/>
<dbReference type="GO" id="GO:0006797">
    <property type="term" value="P:polyphosphate metabolic process"/>
    <property type="evidence" value="ECO:0007669"/>
    <property type="project" value="InterPro"/>
</dbReference>
<keyword evidence="2 5" id="KW-0418">Kinase</keyword>
<organism evidence="5 6">
    <name type="scientific">Brachybacterium phenoliresistens</name>
    <dbReference type="NCBI Taxonomy" id="396014"/>
    <lineage>
        <taxon>Bacteria</taxon>
        <taxon>Bacillati</taxon>
        <taxon>Actinomycetota</taxon>
        <taxon>Actinomycetes</taxon>
        <taxon>Micrococcales</taxon>
        <taxon>Dermabacteraceae</taxon>
        <taxon>Brachybacterium</taxon>
    </lineage>
</organism>
<evidence type="ECO:0000256" key="1">
    <source>
        <dbReference type="ARBA" id="ARBA00022679"/>
    </source>
</evidence>
<sequence length="292" mass="32823">MASTETASEDHGTPTAHRIAPGWDGDLAELDPHGTPGYTGDKRDGKARLAALDDELDELQERLYAQHHGQDEGRSVLLIVQGMDTSGKGGIMRHVVGAVDPQGVDITAFKAPTDEERAHDFLWRIRPRAPRPGMIGVFDRSHYEDVLIHRVHGWADEAEIARRYRAIIDFEQELADAGTVVVKAMLHISHAEQGERLLERLERPDKHWKFNPGDVDEREHWTAYQEAYTAALRATSTPQAPWTVVPADRKWYARIAVQQLLLEALRGIDPQWPAADFDVAEQTARLRATMEP</sequence>
<dbReference type="PATRIC" id="fig|396014.3.peg.804"/>
<comment type="caution">
    <text evidence="5">The sequence shown here is derived from an EMBL/GenBank/DDBJ whole genome shotgun (WGS) entry which is preliminary data.</text>
</comment>
<protein>
    <submittedName>
        <fullName evidence="5">Polyphosphate kinase</fullName>
    </submittedName>
</protein>
<dbReference type="OrthoDB" id="9775224at2"/>
<proteinExistence type="predicted"/>
<dbReference type="InterPro" id="IPR016898">
    <property type="entry name" value="Polyphosphate_phosphotransfera"/>
</dbReference>
<dbReference type="InterPro" id="IPR022300">
    <property type="entry name" value="PPK2-rel_1"/>
</dbReference>
<dbReference type="AlphaFoldDB" id="Z9JV29"/>
<dbReference type="GO" id="GO:0008976">
    <property type="term" value="F:polyphosphate kinase activity"/>
    <property type="evidence" value="ECO:0007669"/>
    <property type="project" value="InterPro"/>
</dbReference>
<dbReference type="eggNOG" id="COG2326">
    <property type="taxonomic scope" value="Bacteria"/>
</dbReference>
<dbReference type="InterPro" id="IPR022488">
    <property type="entry name" value="PPK2-related"/>
</dbReference>
<dbReference type="HOGENOM" id="CLU_048699_1_2_11"/>
<dbReference type="RefSeq" id="WP_038370788.1">
    <property type="nucleotide sequence ID" value="NZ_KK069989.1"/>
</dbReference>
<dbReference type="PANTHER" id="PTHR34383:SF3">
    <property type="entry name" value="POLYPHOSPHATE:AMP PHOSPHOTRANSFERASE"/>
    <property type="match status" value="1"/>
</dbReference>
<dbReference type="NCBIfam" id="TIGR03709">
    <property type="entry name" value="PPK2_rel_1"/>
    <property type="match status" value="1"/>
</dbReference>
<gene>
    <name evidence="5" type="ORF">BF93_11480</name>
</gene>
<accession>Z9JV29</accession>
<dbReference type="Proteomes" id="UP000023067">
    <property type="component" value="Unassembled WGS sequence"/>
</dbReference>